<comment type="caution">
    <text evidence="7">The sequence shown here is derived from an EMBL/GenBank/DDBJ whole genome shotgun (WGS) entry which is preliminary data.</text>
</comment>
<feature type="compositionally biased region" description="Polar residues" evidence="5">
    <location>
        <begin position="702"/>
        <end position="713"/>
    </location>
</feature>
<evidence type="ECO:0000313" key="8">
    <source>
        <dbReference type="Proteomes" id="UP001595839"/>
    </source>
</evidence>
<accession>A0ABV9AF76</accession>
<name>A0ABV9AF76_9ACTN</name>
<evidence type="ECO:0000256" key="5">
    <source>
        <dbReference type="SAM" id="MobiDB-lite"/>
    </source>
</evidence>
<organism evidence="7 8">
    <name type="scientific">Streptomyces vulcanius</name>
    <dbReference type="NCBI Taxonomy" id="1441876"/>
    <lineage>
        <taxon>Bacteria</taxon>
        <taxon>Bacillati</taxon>
        <taxon>Actinomycetota</taxon>
        <taxon>Actinomycetes</taxon>
        <taxon>Kitasatosporales</taxon>
        <taxon>Streptomycetaceae</taxon>
        <taxon>Streptomyces</taxon>
    </lineage>
</organism>
<dbReference type="PANTHER" id="PTHR47359:SF3">
    <property type="entry name" value="NLP_P60 DOMAIN-CONTAINING PROTEIN-RELATED"/>
    <property type="match status" value="1"/>
</dbReference>
<protein>
    <submittedName>
        <fullName evidence="7">C40 family peptidase</fullName>
    </submittedName>
</protein>
<dbReference type="EMBL" id="JBHSFK010000002">
    <property type="protein sequence ID" value="MFC4498532.1"/>
    <property type="molecule type" value="Genomic_DNA"/>
</dbReference>
<keyword evidence="4" id="KW-0788">Thiol protease</keyword>
<dbReference type="Proteomes" id="UP001595839">
    <property type="component" value="Unassembled WGS sequence"/>
</dbReference>
<evidence type="ECO:0000256" key="4">
    <source>
        <dbReference type="ARBA" id="ARBA00022807"/>
    </source>
</evidence>
<comment type="similarity">
    <text evidence="1">Belongs to the peptidase C40 family.</text>
</comment>
<evidence type="ECO:0000313" key="7">
    <source>
        <dbReference type="EMBL" id="MFC4498532.1"/>
    </source>
</evidence>
<keyword evidence="3" id="KW-0378">Hydrolase</keyword>
<dbReference type="InterPro" id="IPR051794">
    <property type="entry name" value="PG_Endopeptidase_C40"/>
</dbReference>
<dbReference type="Gene3D" id="3.90.1720.10">
    <property type="entry name" value="endopeptidase domain like (from Nostoc punctiforme)"/>
    <property type="match status" value="1"/>
</dbReference>
<evidence type="ECO:0000256" key="2">
    <source>
        <dbReference type="ARBA" id="ARBA00022670"/>
    </source>
</evidence>
<feature type="region of interest" description="Disordered" evidence="5">
    <location>
        <begin position="745"/>
        <end position="780"/>
    </location>
</feature>
<dbReference type="SUPFAM" id="SSF54001">
    <property type="entry name" value="Cysteine proteinases"/>
    <property type="match status" value="1"/>
</dbReference>
<gene>
    <name evidence="7" type="ORF">ACFPIH_03170</name>
</gene>
<dbReference type="SUPFAM" id="SSF53955">
    <property type="entry name" value="Lysozyme-like"/>
    <property type="match status" value="1"/>
</dbReference>
<dbReference type="InterPro" id="IPR038765">
    <property type="entry name" value="Papain-like_cys_pep_sf"/>
</dbReference>
<reference evidence="8" key="1">
    <citation type="journal article" date="2019" name="Int. J. Syst. Evol. Microbiol.">
        <title>The Global Catalogue of Microorganisms (GCM) 10K type strain sequencing project: providing services to taxonomists for standard genome sequencing and annotation.</title>
        <authorList>
            <consortium name="The Broad Institute Genomics Platform"/>
            <consortium name="The Broad Institute Genome Sequencing Center for Infectious Disease"/>
            <person name="Wu L."/>
            <person name="Ma J."/>
        </authorList>
    </citation>
    <scope>NUCLEOTIDE SEQUENCE [LARGE SCALE GENOMIC DNA]</scope>
    <source>
        <strain evidence="8">CGMCC 4.7177</strain>
    </source>
</reference>
<proteinExistence type="inferred from homology"/>
<evidence type="ECO:0000259" key="6">
    <source>
        <dbReference type="PROSITE" id="PS51935"/>
    </source>
</evidence>
<dbReference type="PROSITE" id="PS51935">
    <property type="entry name" value="NLPC_P60"/>
    <property type="match status" value="1"/>
</dbReference>
<evidence type="ECO:0000256" key="1">
    <source>
        <dbReference type="ARBA" id="ARBA00007074"/>
    </source>
</evidence>
<dbReference type="InterPro" id="IPR000064">
    <property type="entry name" value="NLP_P60_dom"/>
</dbReference>
<dbReference type="PANTHER" id="PTHR47359">
    <property type="entry name" value="PEPTIDOGLYCAN DL-ENDOPEPTIDASE CWLO"/>
    <property type="match status" value="1"/>
</dbReference>
<sequence>MATPPPPPSPPPNPAGGRLFGANNLGSQIDALTRAFTTFTNRFASQAGLGTMGMGAYGPMGGQTRQDHQLGNLQQQYLQANQAHIVARQRMQDDVQQQQIRWAQYRRTQMGIINNPRSTLAQENEARQRLREGSQLYRARTDSIDREWDLRENNFSGSMARMNADMQRLRQQSATQTTMNRIAFAGQVTGAVVGAARSYYSGGFEEQLGQYERRMNLAAPDWNGSAGTRARSMGRNLKSAGAVMWATSNEDLYGGATDITLQSASSQVQRQLSRASSAAYITPGLGMQGGAQLQNELGTGQAFYAAQMFGLAPTRLANGRQNSSAAIALSLAQRVNGGDFSSLSSKQLHDQLMQGGSLSMSLANYGRAAGLSGQSLEAMRNQTELLRNLVNPEKQGLKGLSSEKALQLIEDAGKRGDAGDKAREKIKDYAPSVGGSYQDSQRYLQGLTREGHLPASASFLDAARASADTLADIKTLLQKALGPFADWFGGLTGAYKAGGPVGGTVSRLKDAGKGAKSGAQAGWNSGPNFFFGDWGEGTDQDSYAKKAWRGISGFFGGDSGTPESKQGGSGSKQSDKAGVTGGGIASALSFARAQVGDRYVLGAEGPNAWDCSSLVQAAYKKAGVSLPRVTYDQIKKGVEVPIDDVRPGDLVFYKDLSHVGLYAGNGRVIEAANPGKGVVEGPMYSKFTRARRVMSGGMAATATLSGDQTDPTASQSGSGGGLSVSGAYGSVEEVDALAAALSGGGVGSAQSVSRTPSASQNEEADAGTSSGGNAGQDAPHNVQANVKLGKKMAAEYGWTGGQWDSLYKLWMGESGWRHWADNPNSDAYGIPQAMSNIHKETATSAWRNSPSKQIAWGLKYIKGRYGTPSKAWSFWNSKNPHWYKDGAWEVPGQRGEGVDAKLHGGEMVLEANAAHTVRQALLNQGLNPSPGQGSNSAGGTGAVTLSFGAGSVVVQMPSATAEGAKSAATSFVSYVAADDRIKSLMGGW</sequence>
<feature type="region of interest" description="Disordered" evidence="5">
    <location>
        <begin position="555"/>
        <end position="578"/>
    </location>
</feature>
<keyword evidence="8" id="KW-1185">Reference proteome</keyword>
<feature type="domain" description="NlpC/P60" evidence="6">
    <location>
        <begin position="581"/>
        <end position="700"/>
    </location>
</feature>
<evidence type="ECO:0000256" key="3">
    <source>
        <dbReference type="ARBA" id="ARBA00022801"/>
    </source>
</evidence>
<feature type="region of interest" description="Disordered" evidence="5">
    <location>
        <begin position="702"/>
        <end position="722"/>
    </location>
</feature>
<dbReference type="Pfam" id="PF00877">
    <property type="entry name" value="NLPC_P60"/>
    <property type="match status" value="1"/>
</dbReference>
<dbReference type="InterPro" id="IPR023346">
    <property type="entry name" value="Lysozyme-like_dom_sf"/>
</dbReference>
<dbReference type="RefSeq" id="WP_381167938.1">
    <property type="nucleotide sequence ID" value="NZ_JBHSFK010000002.1"/>
</dbReference>
<keyword evidence="2" id="KW-0645">Protease</keyword>